<feature type="compositionally biased region" description="Basic and acidic residues" evidence="1">
    <location>
        <begin position="325"/>
        <end position="337"/>
    </location>
</feature>
<feature type="compositionally biased region" description="Polar residues" evidence="1">
    <location>
        <begin position="1"/>
        <end position="17"/>
    </location>
</feature>
<evidence type="ECO:0000313" key="3">
    <source>
        <dbReference type="Proteomes" id="UP000466442"/>
    </source>
</evidence>
<feature type="compositionally biased region" description="Polar residues" evidence="1">
    <location>
        <begin position="227"/>
        <end position="240"/>
    </location>
</feature>
<keyword evidence="3" id="KW-1185">Reference proteome</keyword>
<accession>A0A6A4KAI4</accession>
<feature type="region of interest" description="Disordered" evidence="1">
    <location>
        <begin position="1"/>
        <end position="250"/>
    </location>
</feature>
<dbReference type="EMBL" id="WIXP02000001">
    <property type="protein sequence ID" value="KAF6216395.1"/>
    <property type="molecule type" value="Genomic_DNA"/>
</dbReference>
<name>A0A6A4KAI4_APOLU</name>
<comment type="caution">
    <text evidence="2">The sequence shown here is derived from an EMBL/GenBank/DDBJ whole genome shotgun (WGS) entry which is preliminary data.</text>
</comment>
<sequence>MDDNHTGLSQDAFSTIPLSPIPESSCPDITEKMASQVAGSIFDPPGDHEIHSEPYLTSEATQPSSSSSNFESEGVLTRSKTGTSKRTTITPEEENCDTTVKKARKIKRPRERPSKGTQVMPRMLPPVKKRAPKKTNSEDSVSKENIPPKVSKKQRASKAAALLETEENLMPPLAPKKHSLTRDTEIHNLSGGVKRRLSASPPLNESSHTDEDNAVPYESSLHDSSALLPSSNYPANSSSMYGIHSLPDDENIRVDNDARKIVPRSLNETVLSTSSKSINSRSNKRNQPMAVILDQDMFKEGGTIEIKLNNGGVIVSSKQGITATPDKKREKKNEMNKRGGRGRKSRGGRRSHKDSWTSSDSESSGSESSCSCSSCDPNDSYCSTCDGSTSSSSETEDDHCHRCRHR</sequence>
<feature type="compositionally biased region" description="Low complexity" evidence="1">
    <location>
        <begin position="356"/>
        <end position="393"/>
    </location>
</feature>
<evidence type="ECO:0000313" key="2">
    <source>
        <dbReference type="EMBL" id="KAF6216395.1"/>
    </source>
</evidence>
<dbReference type="Proteomes" id="UP000466442">
    <property type="component" value="Linkage Group LG1"/>
</dbReference>
<evidence type="ECO:0000256" key="1">
    <source>
        <dbReference type="SAM" id="MobiDB-lite"/>
    </source>
</evidence>
<feature type="compositionally biased region" description="Basic residues" evidence="1">
    <location>
        <begin position="338"/>
        <end position="352"/>
    </location>
</feature>
<reference evidence="2" key="1">
    <citation type="journal article" date="2021" name="Mol. Ecol. Resour.">
        <title>Apolygus lucorum genome provides insights into omnivorousness and mesophyll feeding.</title>
        <authorList>
            <person name="Liu Y."/>
            <person name="Liu H."/>
            <person name="Wang H."/>
            <person name="Huang T."/>
            <person name="Liu B."/>
            <person name="Yang B."/>
            <person name="Yin L."/>
            <person name="Li B."/>
            <person name="Zhang Y."/>
            <person name="Zhang S."/>
            <person name="Jiang F."/>
            <person name="Zhang X."/>
            <person name="Ren Y."/>
            <person name="Wang B."/>
            <person name="Wang S."/>
            <person name="Lu Y."/>
            <person name="Wu K."/>
            <person name="Fan W."/>
            <person name="Wang G."/>
        </authorList>
    </citation>
    <scope>NUCLEOTIDE SEQUENCE</scope>
    <source>
        <strain evidence="2">12Hb</strain>
    </source>
</reference>
<gene>
    <name evidence="2" type="ORF">GE061_000737</name>
</gene>
<feature type="compositionally biased region" description="Basic residues" evidence="1">
    <location>
        <begin position="101"/>
        <end position="110"/>
    </location>
</feature>
<dbReference type="AlphaFoldDB" id="A0A6A4KAI4"/>
<feature type="compositionally biased region" description="Low complexity" evidence="1">
    <location>
        <begin position="77"/>
        <end position="90"/>
    </location>
</feature>
<organism evidence="2 3">
    <name type="scientific">Apolygus lucorum</name>
    <name type="common">Small green plant bug</name>
    <name type="synonym">Lygocoris lucorum</name>
    <dbReference type="NCBI Taxonomy" id="248454"/>
    <lineage>
        <taxon>Eukaryota</taxon>
        <taxon>Metazoa</taxon>
        <taxon>Ecdysozoa</taxon>
        <taxon>Arthropoda</taxon>
        <taxon>Hexapoda</taxon>
        <taxon>Insecta</taxon>
        <taxon>Pterygota</taxon>
        <taxon>Neoptera</taxon>
        <taxon>Paraneoptera</taxon>
        <taxon>Hemiptera</taxon>
        <taxon>Heteroptera</taxon>
        <taxon>Panheteroptera</taxon>
        <taxon>Cimicomorpha</taxon>
        <taxon>Miridae</taxon>
        <taxon>Mirini</taxon>
        <taxon>Apolygus</taxon>
    </lineage>
</organism>
<protein>
    <submittedName>
        <fullName evidence="2">Uncharacterized protein</fullName>
    </submittedName>
</protein>
<feature type="region of interest" description="Disordered" evidence="1">
    <location>
        <begin position="319"/>
        <end position="406"/>
    </location>
</feature>
<proteinExistence type="predicted"/>